<dbReference type="GO" id="GO:0008556">
    <property type="term" value="F:P-type potassium transmembrane transporter activity"/>
    <property type="evidence" value="ECO:0007669"/>
    <property type="project" value="InterPro"/>
</dbReference>
<feature type="transmembrane region" description="Helical" evidence="9">
    <location>
        <begin position="240"/>
        <end position="264"/>
    </location>
</feature>
<keyword evidence="2" id="KW-1003">Cell membrane</keyword>
<reference evidence="10" key="1">
    <citation type="submission" date="2013-08" db="EMBL/GenBank/DDBJ databases">
        <authorList>
            <person name="Mendez C."/>
            <person name="Richter M."/>
            <person name="Ferrer M."/>
            <person name="Sanchez J."/>
        </authorList>
    </citation>
    <scope>NUCLEOTIDE SEQUENCE</scope>
</reference>
<sequence length="305" mass="32181">MRTHSAASNLLEIGLMLLIPMSTPFAFAEIVRRPGEGLPFVGTILIVLLVGLGLFFFFQAGPNPSLLGVHGLTQGSLAYPTFGMESRLSFSESSTFQLVSVYTNTGANNLAIGSLDPLAQGVLLFGMFTQSTPGGVGTGFGMLLVFAVIAVFVGGLMVGRTPEYLGKKVGKEQMRWSAGLLLLHPALVLVPLAIAILGGFVAFGGGLANHAYLFTSVLYEFTSESANNGSSLGALADNTLFFNLVGGVVMLMGRFYPMIGMLAIGSIFAEQEVLPPGPGTLRTRSLTFTVYLTLLLIIISALLFL</sequence>
<feature type="non-terminal residue" evidence="10">
    <location>
        <position position="305"/>
    </location>
</feature>
<evidence type="ECO:0000256" key="6">
    <source>
        <dbReference type="ARBA" id="ARBA00022989"/>
    </source>
</evidence>
<evidence type="ECO:0000256" key="5">
    <source>
        <dbReference type="ARBA" id="ARBA00022958"/>
    </source>
</evidence>
<evidence type="ECO:0000256" key="2">
    <source>
        <dbReference type="ARBA" id="ARBA00022475"/>
    </source>
</evidence>
<dbReference type="EMBL" id="AUZZ01010420">
    <property type="protein sequence ID" value="EQD29955.1"/>
    <property type="molecule type" value="Genomic_DNA"/>
</dbReference>
<feature type="transmembrane region" description="Helical" evidence="9">
    <location>
        <begin position="140"/>
        <end position="159"/>
    </location>
</feature>
<proteinExistence type="predicted"/>
<feature type="transmembrane region" description="Helical" evidence="9">
    <location>
        <begin position="6"/>
        <end position="28"/>
    </location>
</feature>
<reference evidence="10" key="2">
    <citation type="journal article" date="2014" name="ISME J.">
        <title>Microbial stratification in low pH oxic and suboxic macroscopic growths along an acid mine drainage.</title>
        <authorList>
            <person name="Mendez-Garcia C."/>
            <person name="Mesa V."/>
            <person name="Sprenger R.R."/>
            <person name="Richter M."/>
            <person name="Diez M.S."/>
            <person name="Solano J."/>
            <person name="Bargiela R."/>
            <person name="Golyshina O.V."/>
            <person name="Manteca A."/>
            <person name="Ramos J.L."/>
            <person name="Gallego J.R."/>
            <person name="Llorente I."/>
            <person name="Martins Dos Santos V.A."/>
            <person name="Jensen O.N."/>
            <person name="Pelaez A.I."/>
            <person name="Sanchez J."/>
            <person name="Ferrer M."/>
        </authorList>
    </citation>
    <scope>NUCLEOTIDE SEQUENCE</scope>
</reference>
<feature type="transmembrane region" description="Helical" evidence="9">
    <location>
        <begin position="285"/>
        <end position="304"/>
    </location>
</feature>
<protein>
    <submittedName>
        <fullName evidence="10">Potassium-transporting ATPase, A subunit</fullName>
    </submittedName>
</protein>
<keyword evidence="4 9" id="KW-0812">Transmembrane</keyword>
<keyword evidence="3" id="KW-0633">Potassium transport</keyword>
<keyword evidence="5" id="KW-0630">Potassium</keyword>
<organism evidence="10">
    <name type="scientific">mine drainage metagenome</name>
    <dbReference type="NCBI Taxonomy" id="410659"/>
    <lineage>
        <taxon>unclassified sequences</taxon>
        <taxon>metagenomes</taxon>
        <taxon>ecological metagenomes</taxon>
    </lineage>
</organism>
<dbReference type="GO" id="GO:0005886">
    <property type="term" value="C:plasma membrane"/>
    <property type="evidence" value="ECO:0007669"/>
    <property type="project" value="TreeGrafter"/>
</dbReference>
<evidence type="ECO:0000313" key="10">
    <source>
        <dbReference type="EMBL" id="EQD29955.1"/>
    </source>
</evidence>
<dbReference type="AlphaFoldDB" id="T0ZJH1"/>
<keyword evidence="7" id="KW-0406">Ion transport</keyword>
<evidence type="ECO:0000256" key="4">
    <source>
        <dbReference type="ARBA" id="ARBA00022692"/>
    </source>
</evidence>
<dbReference type="PANTHER" id="PTHR30607:SF2">
    <property type="entry name" value="POTASSIUM-TRANSPORTING ATPASE POTASSIUM-BINDING SUBUNIT"/>
    <property type="match status" value="1"/>
</dbReference>
<dbReference type="InterPro" id="IPR004623">
    <property type="entry name" value="KdpA"/>
</dbReference>
<keyword evidence="6 9" id="KW-1133">Transmembrane helix</keyword>
<gene>
    <name evidence="10" type="ORF">B2A_14361</name>
</gene>
<dbReference type="PANTHER" id="PTHR30607">
    <property type="entry name" value="POTASSIUM-TRANSPORTING ATPASE A CHAIN"/>
    <property type="match status" value="1"/>
</dbReference>
<feature type="transmembrane region" description="Helical" evidence="9">
    <location>
        <begin position="180"/>
        <end position="203"/>
    </location>
</feature>
<keyword evidence="1" id="KW-0813">Transport</keyword>
<feature type="transmembrane region" description="Helical" evidence="9">
    <location>
        <begin position="40"/>
        <end position="58"/>
    </location>
</feature>
<name>T0ZJH1_9ZZZZ</name>
<accession>T0ZJH1</accession>
<keyword evidence="8 9" id="KW-0472">Membrane</keyword>
<evidence type="ECO:0000256" key="7">
    <source>
        <dbReference type="ARBA" id="ARBA00023065"/>
    </source>
</evidence>
<evidence type="ECO:0000256" key="9">
    <source>
        <dbReference type="SAM" id="Phobius"/>
    </source>
</evidence>
<evidence type="ECO:0000256" key="1">
    <source>
        <dbReference type="ARBA" id="ARBA00022448"/>
    </source>
</evidence>
<evidence type="ECO:0000256" key="8">
    <source>
        <dbReference type="ARBA" id="ARBA00023136"/>
    </source>
</evidence>
<dbReference type="Pfam" id="PF03814">
    <property type="entry name" value="KdpA"/>
    <property type="match status" value="1"/>
</dbReference>
<comment type="caution">
    <text evidence="10">The sequence shown here is derived from an EMBL/GenBank/DDBJ whole genome shotgun (WGS) entry which is preliminary data.</text>
</comment>
<evidence type="ECO:0000256" key="3">
    <source>
        <dbReference type="ARBA" id="ARBA00022538"/>
    </source>
</evidence>